<accession>A0A837G890</accession>
<dbReference type="GO" id="GO:0005886">
    <property type="term" value="C:plasma membrane"/>
    <property type="evidence" value="ECO:0007669"/>
    <property type="project" value="TreeGrafter"/>
</dbReference>
<dbReference type="Pfam" id="PF02698">
    <property type="entry name" value="DUF218"/>
    <property type="match status" value="1"/>
</dbReference>
<dbReference type="CDD" id="cd06259">
    <property type="entry name" value="YdcF-like"/>
    <property type="match status" value="1"/>
</dbReference>
<proteinExistence type="predicted"/>
<organism evidence="2">
    <name type="scientific">Vibrio coralliilyticus</name>
    <dbReference type="NCBI Taxonomy" id="190893"/>
    <lineage>
        <taxon>Bacteria</taxon>
        <taxon>Pseudomonadati</taxon>
        <taxon>Pseudomonadota</taxon>
        <taxon>Gammaproteobacteria</taxon>
        <taxon>Vibrionales</taxon>
        <taxon>Vibrionaceae</taxon>
        <taxon>Vibrio</taxon>
    </lineage>
</organism>
<name>A0A837G890_9VIBR</name>
<evidence type="ECO:0000259" key="1">
    <source>
        <dbReference type="Pfam" id="PF02698"/>
    </source>
</evidence>
<reference evidence="2" key="1">
    <citation type="journal article" date="2015" name="BMC Genomics">
        <title>Genome mining reveals unlocked bioactive potential of marine Gram-negative bacteria.</title>
        <authorList>
            <person name="Machado H."/>
            <person name="Sonnenschein E.C."/>
            <person name="Melchiorsen J."/>
            <person name="Gram L."/>
        </authorList>
    </citation>
    <scope>NUCLEOTIDE SEQUENCE</scope>
    <source>
        <strain evidence="2">S2052</strain>
    </source>
</reference>
<dbReference type="PANTHER" id="PTHR30336:SF20">
    <property type="entry name" value="DUF218 DOMAIN-CONTAINING PROTEIN"/>
    <property type="match status" value="1"/>
</dbReference>
<dbReference type="InterPro" id="IPR014729">
    <property type="entry name" value="Rossmann-like_a/b/a_fold"/>
</dbReference>
<gene>
    <name evidence="2" type="ORF">TW71_10715</name>
</gene>
<dbReference type="EMBL" id="JXXR01000011">
    <property type="protein sequence ID" value="KJY73238.1"/>
    <property type="molecule type" value="Genomic_DNA"/>
</dbReference>
<evidence type="ECO:0000313" key="2">
    <source>
        <dbReference type="EMBL" id="KJY73238.1"/>
    </source>
</evidence>
<protein>
    <recommendedName>
        <fullName evidence="1">DUF218 domain-containing protein</fullName>
    </recommendedName>
</protein>
<dbReference type="Gene3D" id="3.40.50.620">
    <property type="entry name" value="HUPs"/>
    <property type="match status" value="1"/>
</dbReference>
<feature type="domain" description="DUF218" evidence="1">
    <location>
        <begin position="6"/>
        <end position="125"/>
    </location>
</feature>
<comment type="caution">
    <text evidence="2">The sequence shown here is derived from an EMBL/GenBank/DDBJ whole genome shotgun (WGS) entry which is preliminary data.</text>
</comment>
<dbReference type="InterPro" id="IPR051599">
    <property type="entry name" value="Cell_Envelope_Assoc"/>
</dbReference>
<dbReference type="PANTHER" id="PTHR30336">
    <property type="entry name" value="INNER MEMBRANE PROTEIN, PROBABLE PERMEASE"/>
    <property type="match status" value="1"/>
</dbReference>
<dbReference type="RefSeq" id="WP_045985874.1">
    <property type="nucleotide sequence ID" value="NZ_CP063052.1"/>
</dbReference>
<sequence length="283" mass="31993">MNIRNVVIVLGKRLIGNALTAEGKSRVEALPKLLSSYDLNETVLLFCGGVTPGQTISEAMAMGDYFKQLPSAKMLDDSNIILESDSQNTVQNIQNAALKLKKLGLSDQRVDVTLVSNDYHLKRIFEIQSLMDEQGLLRTLKQYCASSGLNLHIDQDIDQHCSVMYPHQGLYAQAFLWIDELTTYRVYLEGVVNKAFDRPLDDVRCLPEKLALHALSLLEALNLPVEIQDKLQSMKEVVLTTTSEFDCHAIESRLTYFHQTLTWLNRQLDPENQPNYCVNELSC</sequence>
<dbReference type="InterPro" id="IPR003848">
    <property type="entry name" value="DUF218"/>
</dbReference>
<dbReference type="AlphaFoldDB" id="A0A837G890"/>